<accession>A0A517MY05</accession>
<evidence type="ECO:0000313" key="4">
    <source>
        <dbReference type="Proteomes" id="UP000319852"/>
    </source>
</evidence>
<dbReference type="RefSeq" id="WP_145060929.1">
    <property type="nucleotide sequence ID" value="NZ_CP036263.1"/>
</dbReference>
<feature type="chain" id="PRO_5021707395" evidence="1">
    <location>
        <begin position="23"/>
        <end position="237"/>
    </location>
</feature>
<feature type="signal peptide" evidence="1">
    <location>
        <begin position="1"/>
        <end position="22"/>
    </location>
</feature>
<evidence type="ECO:0000259" key="2">
    <source>
        <dbReference type="Pfam" id="PF07589"/>
    </source>
</evidence>
<dbReference type="Proteomes" id="UP000319852">
    <property type="component" value="Chromosome"/>
</dbReference>
<keyword evidence="1" id="KW-0732">Signal</keyword>
<dbReference type="AlphaFoldDB" id="A0A517MY05"/>
<dbReference type="OrthoDB" id="285331at2"/>
<keyword evidence="4" id="KW-1185">Reference proteome</keyword>
<protein>
    <submittedName>
        <fullName evidence="3">PEP-CTERM motif protein</fullName>
    </submittedName>
</protein>
<dbReference type="Pfam" id="PF07589">
    <property type="entry name" value="PEP-CTERM"/>
    <property type="match status" value="1"/>
</dbReference>
<organism evidence="3 4">
    <name type="scientific">Adhaeretor mobilis</name>
    <dbReference type="NCBI Taxonomy" id="1930276"/>
    <lineage>
        <taxon>Bacteria</taxon>
        <taxon>Pseudomonadati</taxon>
        <taxon>Planctomycetota</taxon>
        <taxon>Planctomycetia</taxon>
        <taxon>Pirellulales</taxon>
        <taxon>Lacipirellulaceae</taxon>
        <taxon>Adhaeretor</taxon>
    </lineage>
</organism>
<evidence type="ECO:0000256" key="1">
    <source>
        <dbReference type="SAM" id="SignalP"/>
    </source>
</evidence>
<feature type="domain" description="Ice-binding protein C-terminal" evidence="2">
    <location>
        <begin position="212"/>
        <end position="236"/>
    </location>
</feature>
<reference evidence="3 4" key="1">
    <citation type="submission" date="2019-02" db="EMBL/GenBank/DDBJ databases">
        <title>Deep-cultivation of Planctomycetes and their phenomic and genomic characterization uncovers novel biology.</title>
        <authorList>
            <person name="Wiegand S."/>
            <person name="Jogler M."/>
            <person name="Boedeker C."/>
            <person name="Pinto D."/>
            <person name="Vollmers J."/>
            <person name="Rivas-Marin E."/>
            <person name="Kohn T."/>
            <person name="Peeters S.H."/>
            <person name="Heuer A."/>
            <person name="Rast P."/>
            <person name="Oberbeckmann S."/>
            <person name="Bunk B."/>
            <person name="Jeske O."/>
            <person name="Meyerdierks A."/>
            <person name="Storesund J.E."/>
            <person name="Kallscheuer N."/>
            <person name="Luecker S."/>
            <person name="Lage O.M."/>
            <person name="Pohl T."/>
            <person name="Merkel B.J."/>
            <person name="Hornburger P."/>
            <person name="Mueller R.-W."/>
            <person name="Bruemmer F."/>
            <person name="Labrenz M."/>
            <person name="Spormann A.M."/>
            <person name="Op den Camp H."/>
            <person name="Overmann J."/>
            <person name="Amann R."/>
            <person name="Jetten M.S.M."/>
            <person name="Mascher T."/>
            <person name="Medema M.H."/>
            <person name="Devos D.P."/>
            <person name="Kaster A.-K."/>
            <person name="Ovreas L."/>
            <person name="Rohde M."/>
            <person name="Galperin M.Y."/>
            <person name="Jogler C."/>
        </authorList>
    </citation>
    <scope>NUCLEOTIDE SEQUENCE [LARGE SCALE GENOMIC DNA]</scope>
    <source>
        <strain evidence="3 4">HG15A2</strain>
    </source>
</reference>
<dbReference type="KEGG" id="amob:HG15A2_30900"/>
<gene>
    <name evidence="3" type="ORF">HG15A2_30900</name>
</gene>
<dbReference type="PROSITE" id="PS51257">
    <property type="entry name" value="PROKAR_LIPOPROTEIN"/>
    <property type="match status" value="1"/>
</dbReference>
<dbReference type="EMBL" id="CP036263">
    <property type="protein sequence ID" value="QDS99760.1"/>
    <property type="molecule type" value="Genomic_DNA"/>
</dbReference>
<evidence type="ECO:0000313" key="3">
    <source>
        <dbReference type="EMBL" id="QDS99760.1"/>
    </source>
</evidence>
<dbReference type="InterPro" id="IPR013424">
    <property type="entry name" value="Ice-binding_C"/>
</dbReference>
<sequence length="237" mass="24710" precursor="true">MLKRFLSVSVVLVGCLFANASAAPIFVSFSTPGTSASATTTEKFNVFANSSNGAVFPLDVVLPLNDENGDSTGIAITKPDGVVYGGGNGTPTVGGAAAAVGITNFAGQTFHWLQGSNNPRTYTFTGLDPASTYDFSIFGSRNGTGPRDTEYTLDNGTSSYTGTQDVMGNVGDLQLFSGIAPSSTNTIDLTFEFVNGSVDYGYINALRIDVNPVPEPTSLILFGLGSVCLLVGRKRRN</sequence>
<proteinExistence type="predicted"/>
<name>A0A517MY05_9BACT</name>
<dbReference type="NCBIfam" id="TIGR02595">
    <property type="entry name" value="PEP_CTERM"/>
    <property type="match status" value="1"/>
</dbReference>